<gene>
    <name evidence="3" type="ORF">A3B45_01380</name>
</gene>
<dbReference type="SUPFAM" id="SSF63817">
    <property type="entry name" value="Sortase"/>
    <property type="match status" value="1"/>
</dbReference>
<dbReference type="EMBL" id="MFDM01000017">
    <property type="protein sequence ID" value="OGE43170.1"/>
    <property type="molecule type" value="Genomic_DNA"/>
</dbReference>
<evidence type="ECO:0000256" key="1">
    <source>
        <dbReference type="ARBA" id="ARBA00022801"/>
    </source>
</evidence>
<dbReference type="AlphaFoldDB" id="A0A1F5KQR5"/>
<dbReference type="Proteomes" id="UP000178565">
    <property type="component" value="Unassembled WGS sequence"/>
</dbReference>
<dbReference type="STRING" id="1797785.A3B45_01380"/>
<dbReference type="Gene3D" id="2.40.260.10">
    <property type="entry name" value="Sortase"/>
    <property type="match status" value="1"/>
</dbReference>
<proteinExistence type="predicted"/>
<evidence type="ECO:0000256" key="2">
    <source>
        <dbReference type="SAM" id="Phobius"/>
    </source>
</evidence>
<dbReference type="InterPro" id="IPR042003">
    <property type="entry name" value="Sortase_E"/>
</dbReference>
<dbReference type="CDD" id="cd05830">
    <property type="entry name" value="Sortase_E"/>
    <property type="match status" value="1"/>
</dbReference>
<evidence type="ECO:0008006" key="5">
    <source>
        <dbReference type="Google" id="ProtNLM"/>
    </source>
</evidence>
<feature type="transmembrane region" description="Helical" evidence="2">
    <location>
        <begin position="6"/>
        <end position="27"/>
    </location>
</feature>
<keyword evidence="2" id="KW-1133">Transmembrane helix</keyword>
<accession>A0A1F5KQR5</accession>
<dbReference type="InterPro" id="IPR023365">
    <property type="entry name" value="Sortase_dom-sf"/>
</dbReference>
<name>A0A1F5KQR5_9BACT</name>
<evidence type="ECO:0000313" key="4">
    <source>
        <dbReference type="Proteomes" id="UP000178565"/>
    </source>
</evidence>
<evidence type="ECO:0000313" key="3">
    <source>
        <dbReference type="EMBL" id="OGE43170.1"/>
    </source>
</evidence>
<dbReference type="Pfam" id="PF04203">
    <property type="entry name" value="Sortase"/>
    <property type="match status" value="1"/>
</dbReference>
<keyword evidence="2" id="KW-0812">Transmembrane</keyword>
<dbReference type="InterPro" id="IPR005754">
    <property type="entry name" value="Sortase"/>
</dbReference>
<dbReference type="GO" id="GO:0016787">
    <property type="term" value="F:hydrolase activity"/>
    <property type="evidence" value="ECO:0007669"/>
    <property type="project" value="UniProtKB-KW"/>
</dbReference>
<organism evidence="3 4">
    <name type="scientific">Candidatus Daviesbacteria bacterium RIFCSPLOWO2_01_FULL_39_12</name>
    <dbReference type="NCBI Taxonomy" id="1797785"/>
    <lineage>
        <taxon>Bacteria</taxon>
        <taxon>Candidatus Daviesiibacteriota</taxon>
    </lineage>
</organism>
<sequence>MSSLKIVSLGFLFLGVFFLMQIILPFISFQIWETGIKYQNQLISPTTSRSSNVLGVTITNSDNFSYFVSSAQRKNPPNYVEFKLTIPKLKLNKKEVLVDSNDLTRGLAHLPGTALPGEKGNVFISGHSAINFFKDIKDAPFAKLQDLKKGDKILVEAGGSEFVYEVIELKVVKPSDLSVINPPDTVGRYISLMTCVPPGLNFKRLVVLGKMV</sequence>
<comment type="caution">
    <text evidence="3">The sequence shown here is derived from an EMBL/GenBank/DDBJ whole genome shotgun (WGS) entry which is preliminary data.</text>
</comment>
<dbReference type="NCBIfam" id="TIGR01076">
    <property type="entry name" value="sortase_fam"/>
    <property type="match status" value="1"/>
</dbReference>
<keyword evidence="2" id="KW-0472">Membrane</keyword>
<reference evidence="3 4" key="1">
    <citation type="journal article" date="2016" name="Nat. Commun.">
        <title>Thousands of microbial genomes shed light on interconnected biogeochemical processes in an aquifer system.</title>
        <authorList>
            <person name="Anantharaman K."/>
            <person name="Brown C.T."/>
            <person name="Hug L.A."/>
            <person name="Sharon I."/>
            <person name="Castelle C.J."/>
            <person name="Probst A.J."/>
            <person name="Thomas B.C."/>
            <person name="Singh A."/>
            <person name="Wilkins M.J."/>
            <person name="Karaoz U."/>
            <person name="Brodie E.L."/>
            <person name="Williams K.H."/>
            <person name="Hubbard S.S."/>
            <person name="Banfield J.F."/>
        </authorList>
    </citation>
    <scope>NUCLEOTIDE SEQUENCE [LARGE SCALE GENOMIC DNA]</scope>
</reference>
<protein>
    <recommendedName>
        <fullName evidence="5">Sortase</fullName>
    </recommendedName>
</protein>
<keyword evidence="1" id="KW-0378">Hydrolase</keyword>